<evidence type="ECO:0000313" key="1">
    <source>
        <dbReference type="EMBL" id="NIH52292.1"/>
    </source>
</evidence>
<reference evidence="1 2" key="1">
    <citation type="submission" date="2020-02" db="EMBL/GenBank/DDBJ databases">
        <title>Sequencing the genomes of 1000 actinobacteria strains.</title>
        <authorList>
            <person name="Klenk H.-P."/>
        </authorList>
    </citation>
    <scope>NUCLEOTIDE SEQUENCE [LARGE SCALE GENOMIC DNA]</scope>
    <source>
        <strain evidence="1 2">DSM 27960</strain>
    </source>
</reference>
<dbReference type="Pfam" id="PF06108">
    <property type="entry name" value="DUF952"/>
    <property type="match status" value="1"/>
</dbReference>
<sequence>MSDRRLLHVAIADDWEACARFSEYDVATKGVPFDETGYIEACTLEQLPAVLGSKYLNVREPLLLVVIDEQALADERIDVTFDPAPRIHGVLPMESPIIVATLPLEADGPIPDLAAFNPR</sequence>
<gene>
    <name evidence="1" type="ORF">FHX76_000160</name>
</gene>
<dbReference type="SUPFAM" id="SSF56399">
    <property type="entry name" value="ADP-ribosylation"/>
    <property type="match status" value="1"/>
</dbReference>
<dbReference type="Gene3D" id="3.20.170.20">
    <property type="entry name" value="Protein of unknown function DUF952"/>
    <property type="match status" value="1"/>
</dbReference>
<accession>A0A7X5QYT8</accession>
<dbReference type="EMBL" id="JAAMOX010000001">
    <property type="protein sequence ID" value="NIH52292.1"/>
    <property type="molecule type" value="Genomic_DNA"/>
</dbReference>
<dbReference type="Proteomes" id="UP000541033">
    <property type="component" value="Unassembled WGS sequence"/>
</dbReference>
<keyword evidence="2" id="KW-1185">Reference proteome</keyword>
<dbReference type="RefSeq" id="WP_167146639.1">
    <property type="nucleotide sequence ID" value="NZ_JAAMOX010000001.1"/>
</dbReference>
<organism evidence="1 2">
    <name type="scientific">Lysinibacter cavernae</name>
    <dbReference type="NCBI Taxonomy" id="1640652"/>
    <lineage>
        <taxon>Bacteria</taxon>
        <taxon>Bacillati</taxon>
        <taxon>Actinomycetota</taxon>
        <taxon>Actinomycetes</taxon>
        <taxon>Micrococcales</taxon>
        <taxon>Microbacteriaceae</taxon>
        <taxon>Lysinibacter</taxon>
    </lineage>
</organism>
<dbReference type="InterPro" id="IPR009297">
    <property type="entry name" value="DUF952"/>
</dbReference>
<comment type="caution">
    <text evidence="1">The sequence shown here is derived from an EMBL/GenBank/DDBJ whole genome shotgun (WGS) entry which is preliminary data.</text>
</comment>
<protein>
    <submittedName>
        <fullName evidence="1">Uncharacterized protein (DUF952 family)</fullName>
    </submittedName>
</protein>
<dbReference type="AlphaFoldDB" id="A0A7X5QYT8"/>
<name>A0A7X5QYT8_9MICO</name>
<evidence type="ECO:0000313" key="2">
    <source>
        <dbReference type="Proteomes" id="UP000541033"/>
    </source>
</evidence>
<proteinExistence type="predicted"/>